<organism evidence="2 3">
    <name type="scientific">Cryomyces antarcticus</name>
    <dbReference type="NCBI Taxonomy" id="329879"/>
    <lineage>
        <taxon>Eukaryota</taxon>
        <taxon>Fungi</taxon>
        <taxon>Dikarya</taxon>
        <taxon>Ascomycota</taxon>
        <taxon>Pezizomycotina</taxon>
        <taxon>Dothideomycetes</taxon>
        <taxon>Dothideomycetes incertae sedis</taxon>
        <taxon>Cryomyces</taxon>
    </lineage>
</organism>
<feature type="non-terminal residue" evidence="2">
    <location>
        <position position="96"/>
    </location>
</feature>
<reference evidence="2 3" key="1">
    <citation type="submission" date="2023-08" db="EMBL/GenBank/DDBJ databases">
        <title>Black Yeasts Isolated from many extreme environments.</title>
        <authorList>
            <person name="Coleine C."/>
            <person name="Stajich J.E."/>
            <person name="Selbmann L."/>
        </authorList>
    </citation>
    <scope>NUCLEOTIDE SEQUENCE [LARGE SCALE GENOMIC DNA]</scope>
    <source>
        <strain evidence="2 3">CCFEE 536</strain>
    </source>
</reference>
<evidence type="ECO:0000256" key="1">
    <source>
        <dbReference type="SAM" id="MobiDB-lite"/>
    </source>
</evidence>
<feature type="region of interest" description="Disordered" evidence="1">
    <location>
        <begin position="1"/>
        <end position="20"/>
    </location>
</feature>
<evidence type="ECO:0000313" key="2">
    <source>
        <dbReference type="EMBL" id="KAK5277585.1"/>
    </source>
</evidence>
<gene>
    <name evidence="2" type="ORF">LTR16_009600</name>
</gene>
<protein>
    <submittedName>
        <fullName evidence="2">Uncharacterized protein</fullName>
    </submittedName>
</protein>
<comment type="caution">
    <text evidence="2">The sequence shown here is derived from an EMBL/GenBank/DDBJ whole genome shotgun (WGS) entry which is preliminary data.</text>
</comment>
<sequence length="96" mass="10652">MTLGRPLGISGIGDCPPAEPLTTNPTILRLSEFINQFTVLARQILSNAALSNLKIDEFTDKLLSLWDTMPELLQFDEGWLEEGKVIPEWPLDALAT</sequence>
<evidence type="ECO:0000313" key="3">
    <source>
        <dbReference type="Proteomes" id="UP001357485"/>
    </source>
</evidence>
<dbReference type="EMBL" id="JAVRRA010002539">
    <property type="protein sequence ID" value="KAK5277585.1"/>
    <property type="molecule type" value="Genomic_DNA"/>
</dbReference>
<proteinExistence type="predicted"/>
<keyword evidence="3" id="KW-1185">Reference proteome</keyword>
<accession>A0ABR0M2K0</accession>
<dbReference type="Proteomes" id="UP001357485">
    <property type="component" value="Unassembled WGS sequence"/>
</dbReference>
<name>A0ABR0M2K0_9PEZI</name>